<name>A0A0V1Q3D2_9ASCO</name>
<evidence type="ECO:0000313" key="1">
    <source>
        <dbReference type="EMBL" id="KSA02979.1"/>
    </source>
</evidence>
<dbReference type="EMBL" id="LMYN01000016">
    <property type="protein sequence ID" value="KSA02979.1"/>
    <property type="molecule type" value="Genomic_DNA"/>
</dbReference>
<dbReference type="GeneID" id="26838243"/>
<gene>
    <name evidence="1" type="ORF">AC631_01234</name>
</gene>
<evidence type="ECO:0000313" key="2">
    <source>
        <dbReference type="Proteomes" id="UP000054251"/>
    </source>
</evidence>
<dbReference type="Proteomes" id="UP000054251">
    <property type="component" value="Unassembled WGS sequence"/>
</dbReference>
<organism evidence="1 2">
    <name type="scientific">Debaryomyces fabryi</name>
    <dbReference type="NCBI Taxonomy" id="58627"/>
    <lineage>
        <taxon>Eukaryota</taxon>
        <taxon>Fungi</taxon>
        <taxon>Dikarya</taxon>
        <taxon>Ascomycota</taxon>
        <taxon>Saccharomycotina</taxon>
        <taxon>Pichiomycetes</taxon>
        <taxon>Debaryomycetaceae</taxon>
        <taxon>Debaryomyces</taxon>
    </lineage>
</organism>
<proteinExistence type="predicted"/>
<comment type="caution">
    <text evidence="1">The sequence shown here is derived from an EMBL/GenBank/DDBJ whole genome shotgun (WGS) entry which is preliminary data.</text>
</comment>
<dbReference type="OrthoDB" id="4022350at2759"/>
<reference evidence="1 2" key="1">
    <citation type="submission" date="2015-11" db="EMBL/GenBank/DDBJ databases">
        <title>The genome of Debaryomyces fabryi.</title>
        <authorList>
            <person name="Tafer H."/>
            <person name="Lopandic K."/>
        </authorList>
    </citation>
    <scope>NUCLEOTIDE SEQUENCE [LARGE SCALE GENOMIC DNA]</scope>
    <source>
        <strain evidence="1 2">CBS 789</strain>
    </source>
</reference>
<keyword evidence="2" id="KW-1185">Reference proteome</keyword>
<dbReference type="AlphaFoldDB" id="A0A0V1Q3D2"/>
<dbReference type="RefSeq" id="XP_015469081.1">
    <property type="nucleotide sequence ID" value="XM_015610064.1"/>
</dbReference>
<sequence length="401" mass="47212">MGFIEPGRSLKKRKIKKIHHAKVLQYIPPRKSILEKLPHEILYRIFVLTGLKDNNLPITNKYFNKILSFNRNPEYDTYWPGKRILLDIVDIHFSFDLNQNINIPKVKKKIQYYDGKIPDNENENLRKLKEGINAFEEILSVLSADLFNYKFISSDFLDLFDFTKSHALEYEVILEEIKERPKFIKEHDKALMKECKRLNVNIPESEDECDNMARMADQLFNTNSDIVPQDSLEDNQENSNANKYSYATHTKSPKFPSKFYDGVSQRRLILMSKMCHFGFVVEDIDKLFINTIQSFDKSDWEMEKWRDSLDILLEFSKSVIPASAIIEGFEAITGCKPQNEQQYYTITNRLLELYFKVDQRNGLDDSNIWCYIVSTKNHKYFDMIMRFAGKPSNEILALMHT</sequence>
<accession>A0A0V1Q3D2</accession>
<protein>
    <submittedName>
        <fullName evidence="1">Uncharacterized protein</fullName>
    </submittedName>
</protein>